<dbReference type="eggNOG" id="KOG2421">
    <property type="taxonomic scope" value="Eukaryota"/>
</dbReference>
<evidence type="ECO:0000256" key="1">
    <source>
        <dbReference type="ARBA" id="ARBA00022801"/>
    </source>
</evidence>
<keyword evidence="3" id="KW-1133">Transmembrane helix</keyword>
<dbReference type="GO" id="GO:0046475">
    <property type="term" value="P:glycerophospholipid catabolic process"/>
    <property type="evidence" value="ECO:0007669"/>
    <property type="project" value="TreeGrafter"/>
</dbReference>
<dbReference type="Pfam" id="PF03009">
    <property type="entry name" value="GDPD"/>
    <property type="match status" value="2"/>
</dbReference>
<dbReference type="GeneID" id="16993805"/>
<dbReference type="PANTHER" id="PTHR22958:SF1">
    <property type="entry name" value="GLYCEROPHOSPHOCHOLINE PHOSPHODIESTERASE GPCPD1"/>
    <property type="match status" value="1"/>
</dbReference>
<keyword evidence="1" id="KW-0378">Hydrolase</keyword>
<dbReference type="InterPro" id="IPR051578">
    <property type="entry name" value="GDPD"/>
</dbReference>
<dbReference type="STRING" id="280699.M1V7Q4"/>
<feature type="compositionally biased region" description="Polar residues" evidence="2">
    <location>
        <begin position="425"/>
        <end position="442"/>
    </location>
</feature>
<dbReference type="PROSITE" id="PS51704">
    <property type="entry name" value="GP_PDE"/>
    <property type="match status" value="1"/>
</dbReference>
<dbReference type="InterPro" id="IPR017946">
    <property type="entry name" value="PLC-like_Pdiesterase_TIM-brl"/>
</dbReference>
<dbReference type="RefSeq" id="XP_005536275.1">
    <property type="nucleotide sequence ID" value="XM_005536218.1"/>
</dbReference>
<keyword evidence="3" id="KW-0472">Membrane</keyword>
<dbReference type="OrthoDB" id="1058301at2759"/>
<dbReference type="PANTHER" id="PTHR22958">
    <property type="entry name" value="GLYCEROPHOSPHORYL DIESTER PHOSPHODIESTERASE"/>
    <property type="match status" value="1"/>
</dbReference>
<dbReference type="AlphaFoldDB" id="M1V7Q4"/>
<protein>
    <recommendedName>
        <fullName evidence="4">GP-PDE domain-containing protein</fullName>
    </recommendedName>
</protein>
<feature type="transmembrane region" description="Helical" evidence="3">
    <location>
        <begin position="12"/>
        <end position="32"/>
    </location>
</feature>
<sequence length="925" mass="101374">MRQIRLSEKYGVYVCVCVWLLLAFESLTIFMARTNRILLGTIQEEQLESCTSLTMESGHEHRVGSVLMGTASRPGDWFTPHMEGRRSPVTGTLWVDDAGVQCVRSLRVTLGAPAAPCVASSVRFRAGCGWSVVGADLELDFVISDAELVSLESFAERVSMTSFGANKWRVRLHAPLGEPAQPYAESITAEFAELQARRGAGLPQEGQHQTPSGTVAFQGTPHAFDFVVAFFALQPGSDVSERMYLGRAAVLGSELLLRDDHRAADGNRFGFRMKRPIVTALGRVVGEFVFSYMLIEPYQGQHSRAAFNAALEQTRGPGSKPPRFILAHFAATDPTLSGDSAEEAPFPVAAAAEESMLLCTPLIGHRGDGEQTTSLLQENTLLSFLAAIRGKNVRAVELDVQLTRDGVPVVHHDAVLRLPHPQRRLGSTSVTASSGRLVSSQRAPPDMVSASASIPPPDIFGPSGFEADWSAAPNFWEPKSEPLQVGLFPQRASSVSVYPCPSGPEISQDWGGQQLPYLSNALDDNIDHDDDDDDDDDDEDSEKSPSSAACFIRGYGVPRPQHRPRCPQNARPSRCCVARPIFTMDLEEWKRASALLLRRKDLDFPSSLETDRDQGVTTFVHAQRASPTERFQALNRHMDHSSAPWALNTSEFGCDPSRGASVAASLVTLPSESNKSSKVSSQFDGSSAAEASAAPEKAKPTRSGYHLCVHCRQHQSVIRDSMPTLEHVLRKVPAFVHLLVEIKYPLPEGSGREQVPAPERNYLVDRVLDTVFSVAFAPVRRGGADASARLGSRLSFLSFDPEVCLLLRRKQNVCRVFFLCSEDRDGDVVYSDPRRLRAERALEFASQARLSGVVFFNEILLAAGPSLIRLAHHKYRLLVMCYGRSNTVPDCAMQLIEWQVDGIIADRVGYVARALSRSPVPSTLQ</sequence>
<dbReference type="Gramene" id="CMI096CT">
    <property type="protein sequence ID" value="CMI096CT"/>
    <property type="gene ID" value="CMI096C"/>
</dbReference>
<evidence type="ECO:0000259" key="4">
    <source>
        <dbReference type="PROSITE" id="PS51704"/>
    </source>
</evidence>
<name>M1V7Q4_CYAM1</name>
<reference evidence="5 6" key="2">
    <citation type="journal article" date="2007" name="BMC Biol.">
        <title>A 100%-complete sequence reveals unusually simple genomic features in the hot-spring red alga Cyanidioschyzon merolae.</title>
        <authorList>
            <person name="Nozaki H."/>
            <person name="Takano H."/>
            <person name="Misumi O."/>
            <person name="Terasawa K."/>
            <person name="Matsuzaki M."/>
            <person name="Maruyama S."/>
            <person name="Nishida K."/>
            <person name="Yagisawa F."/>
            <person name="Yoshida Y."/>
            <person name="Fujiwara T."/>
            <person name="Takio S."/>
            <person name="Tamura K."/>
            <person name="Chung S.J."/>
            <person name="Nakamura S."/>
            <person name="Kuroiwa H."/>
            <person name="Tanaka K."/>
            <person name="Sato N."/>
            <person name="Kuroiwa T."/>
        </authorList>
    </citation>
    <scope>NUCLEOTIDE SEQUENCE [LARGE SCALE GENOMIC DNA]</scope>
    <source>
        <strain evidence="5 6">10D</strain>
    </source>
</reference>
<organism evidence="5 6">
    <name type="scientific">Cyanidioschyzon merolae (strain NIES-3377 / 10D)</name>
    <name type="common">Unicellular red alga</name>
    <dbReference type="NCBI Taxonomy" id="280699"/>
    <lineage>
        <taxon>Eukaryota</taxon>
        <taxon>Rhodophyta</taxon>
        <taxon>Bangiophyceae</taxon>
        <taxon>Cyanidiales</taxon>
        <taxon>Cyanidiaceae</taxon>
        <taxon>Cyanidioschyzon</taxon>
    </lineage>
</organism>
<dbReference type="KEGG" id="cme:CYME_CMI096C"/>
<feature type="domain" description="GP-PDE" evidence="4">
    <location>
        <begin position="360"/>
        <end position="915"/>
    </location>
</feature>
<keyword evidence="6" id="KW-1185">Reference proteome</keyword>
<keyword evidence="3" id="KW-0812">Transmembrane</keyword>
<feature type="region of interest" description="Disordered" evidence="2">
    <location>
        <begin position="517"/>
        <end position="570"/>
    </location>
</feature>
<reference evidence="5 6" key="1">
    <citation type="journal article" date="2004" name="Nature">
        <title>Genome sequence of the ultrasmall unicellular red alga Cyanidioschyzon merolae 10D.</title>
        <authorList>
            <person name="Matsuzaki M."/>
            <person name="Misumi O."/>
            <person name="Shin-i T."/>
            <person name="Maruyama S."/>
            <person name="Takahara M."/>
            <person name="Miyagishima S."/>
            <person name="Mori T."/>
            <person name="Nishida K."/>
            <person name="Yagisawa F."/>
            <person name="Nishida K."/>
            <person name="Yoshida Y."/>
            <person name="Nishimura Y."/>
            <person name="Nakao S."/>
            <person name="Kobayashi T."/>
            <person name="Momoyama Y."/>
            <person name="Higashiyama T."/>
            <person name="Minoda A."/>
            <person name="Sano M."/>
            <person name="Nomoto H."/>
            <person name="Oishi K."/>
            <person name="Hayashi H."/>
            <person name="Ohta F."/>
            <person name="Nishizaka S."/>
            <person name="Haga S."/>
            <person name="Miura S."/>
            <person name="Morishita T."/>
            <person name="Kabeya Y."/>
            <person name="Terasawa K."/>
            <person name="Suzuki Y."/>
            <person name="Ishii Y."/>
            <person name="Asakawa S."/>
            <person name="Takano H."/>
            <person name="Ohta N."/>
            <person name="Kuroiwa H."/>
            <person name="Tanaka K."/>
            <person name="Shimizu N."/>
            <person name="Sugano S."/>
            <person name="Sato N."/>
            <person name="Nozaki H."/>
            <person name="Ogasawara N."/>
            <person name="Kohara Y."/>
            <person name="Kuroiwa T."/>
        </authorList>
    </citation>
    <scope>NUCLEOTIDE SEQUENCE [LARGE SCALE GENOMIC DNA]</scope>
    <source>
        <strain evidence="5 6">10D</strain>
    </source>
</reference>
<dbReference type="Proteomes" id="UP000007014">
    <property type="component" value="Chromosome 9"/>
</dbReference>
<evidence type="ECO:0000313" key="5">
    <source>
        <dbReference type="EMBL" id="BAM79989.1"/>
    </source>
</evidence>
<feature type="region of interest" description="Disordered" evidence="2">
    <location>
        <begin position="425"/>
        <end position="448"/>
    </location>
</feature>
<evidence type="ECO:0000256" key="3">
    <source>
        <dbReference type="SAM" id="Phobius"/>
    </source>
</evidence>
<feature type="compositionally biased region" description="Acidic residues" evidence="2">
    <location>
        <begin position="524"/>
        <end position="541"/>
    </location>
</feature>
<dbReference type="EMBL" id="AP006491">
    <property type="protein sequence ID" value="BAM79989.1"/>
    <property type="molecule type" value="Genomic_DNA"/>
</dbReference>
<proteinExistence type="predicted"/>
<accession>M1V7Q4</accession>
<dbReference type="Gene3D" id="3.20.20.190">
    <property type="entry name" value="Phosphatidylinositol (PI) phosphodiesterase"/>
    <property type="match status" value="2"/>
</dbReference>
<dbReference type="HOGENOM" id="CLU_315773_0_0_1"/>
<dbReference type="InterPro" id="IPR030395">
    <property type="entry name" value="GP_PDE_dom"/>
</dbReference>
<dbReference type="SUPFAM" id="SSF51695">
    <property type="entry name" value="PLC-like phosphodiesterases"/>
    <property type="match status" value="2"/>
</dbReference>
<gene>
    <name evidence="5" type="ORF">CYME_CMI096C</name>
</gene>
<evidence type="ECO:0000256" key="2">
    <source>
        <dbReference type="SAM" id="MobiDB-lite"/>
    </source>
</evidence>
<dbReference type="GO" id="GO:0008081">
    <property type="term" value="F:phosphoric diester hydrolase activity"/>
    <property type="evidence" value="ECO:0007669"/>
    <property type="project" value="InterPro"/>
</dbReference>
<evidence type="ECO:0000313" key="6">
    <source>
        <dbReference type="Proteomes" id="UP000007014"/>
    </source>
</evidence>